<dbReference type="Proteomes" id="UP000198959">
    <property type="component" value="Unassembled WGS sequence"/>
</dbReference>
<dbReference type="PANTHER" id="PTHR46623:SF6">
    <property type="entry name" value="ALPHA_BETA-HYDROLASES SUPERFAMILY PROTEIN"/>
    <property type="match status" value="1"/>
</dbReference>
<accession>A0A1C6TJE3</accession>
<dbReference type="SUPFAM" id="SSF53474">
    <property type="entry name" value="alpha/beta-Hydrolases"/>
    <property type="match status" value="1"/>
</dbReference>
<reference evidence="3" key="1">
    <citation type="submission" date="2016-06" db="EMBL/GenBank/DDBJ databases">
        <authorList>
            <person name="Varghese N."/>
            <person name="Submissions Spin"/>
        </authorList>
    </citation>
    <scope>NUCLEOTIDE SEQUENCE [LARGE SCALE GENOMIC DNA]</scope>
    <source>
        <strain evidence="3">DSM 43817</strain>
    </source>
</reference>
<proteinExistence type="predicted"/>
<dbReference type="STRING" id="145854.GA0074692_6434"/>
<sequence>MPVGVAPRAYGGPMTEILLFHHALGQTPGFMEFADRWRAAGHTVHTPDLYDGTTFGSVDEGVAHARSIGFDEIARRGTAAAEGLSADLVYAGFSLGAMSAQSLTQTRPGARGALIMEGAAPTATFDSPWPTGTPVQFHAMADDDWADVPVMQQLVQEIDTAELFLYPGSGHLFADRSSKDYDEQAAALLLTRTLEFLGRLD</sequence>
<dbReference type="EMBL" id="FMHW01000002">
    <property type="protein sequence ID" value="SCL41665.1"/>
    <property type="molecule type" value="Genomic_DNA"/>
</dbReference>
<dbReference type="PANTHER" id="PTHR46623">
    <property type="entry name" value="CARBOXYMETHYLENEBUTENOLIDASE-RELATED"/>
    <property type="match status" value="1"/>
</dbReference>
<evidence type="ECO:0000259" key="1">
    <source>
        <dbReference type="Pfam" id="PF01738"/>
    </source>
</evidence>
<name>A0A1C6TJE3_9ACTN</name>
<evidence type="ECO:0000313" key="3">
    <source>
        <dbReference type="Proteomes" id="UP000198959"/>
    </source>
</evidence>
<organism evidence="2 3">
    <name type="scientific">Micromonospora pallida</name>
    <dbReference type="NCBI Taxonomy" id="145854"/>
    <lineage>
        <taxon>Bacteria</taxon>
        <taxon>Bacillati</taxon>
        <taxon>Actinomycetota</taxon>
        <taxon>Actinomycetes</taxon>
        <taxon>Micromonosporales</taxon>
        <taxon>Micromonosporaceae</taxon>
        <taxon>Micromonospora</taxon>
    </lineage>
</organism>
<keyword evidence="3" id="KW-1185">Reference proteome</keyword>
<dbReference type="Gene3D" id="3.40.50.1820">
    <property type="entry name" value="alpha/beta hydrolase"/>
    <property type="match status" value="1"/>
</dbReference>
<gene>
    <name evidence="2" type="ORF">GA0074692_6434</name>
</gene>
<dbReference type="InterPro" id="IPR051049">
    <property type="entry name" value="Dienelactone_hydrolase-like"/>
</dbReference>
<dbReference type="InterPro" id="IPR002925">
    <property type="entry name" value="Dienelactn_hydro"/>
</dbReference>
<evidence type="ECO:0000313" key="2">
    <source>
        <dbReference type="EMBL" id="SCL41665.1"/>
    </source>
</evidence>
<dbReference type="AlphaFoldDB" id="A0A1C6TJE3"/>
<protein>
    <submittedName>
        <fullName evidence="2">Dienelactone hydrolase</fullName>
    </submittedName>
</protein>
<dbReference type="InterPro" id="IPR029058">
    <property type="entry name" value="AB_hydrolase_fold"/>
</dbReference>
<keyword evidence="2" id="KW-0378">Hydrolase</keyword>
<dbReference type="Pfam" id="PF01738">
    <property type="entry name" value="DLH"/>
    <property type="match status" value="1"/>
</dbReference>
<dbReference type="GO" id="GO:0016787">
    <property type="term" value="F:hydrolase activity"/>
    <property type="evidence" value="ECO:0007669"/>
    <property type="project" value="UniProtKB-KW"/>
</dbReference>
<feature type="domain" description="Dienelactone hydrolase" evidence="1">
    <location>
        <begin position="14"/>
        <end position="199"/>
    </location>
</feature>